<keyword evidence="2" id="KW-1185">Reference proteome</keyword>
<name>A0A8J8BD64_9ACTN</name>
<comment type="caution">
    <text evidence="1">The sequence shown here is derived from an EMBL/GenBank/DDBJ whole genome shotgun (WGS) entry which is preliminary data.</text>
</comment>
<gene>
    <name evidence="1" type="ORF">KGA66_22680</name>
</gene>
<dbReference type="EMBL" id="JAGSXH010000106">
    <property type="protein sequence ID" value="MBS2965872.1"/>
    <property type="molecule type" value="Genomic_DNA"/>
</dbReference>
<accession>A0A8J8BD64</accession>
<organism evidence="1 2">
    <name type="scientific">Actinocrinis puniceicyclus</name>
    <dbReference type="NCBI Taxonomy" id="977794"/>
    <lineage>
        <taxon>Bacteria</taxon>
        <taxon>Bacillati</taxon>
        <taxon>Actinomycetota</taxon>
        <taxon>Actinomycetes</taxon>
        <taxon>Catenulisporales</taxon>
        <taxon>Actinospicaceae</taxon>
        <taxon>Actinocrinis</taxon>
    </lineage>
</organism>
<evidence type="ECO:0000313" key="1">
    <source>
        <dbReference type="EMBL" id="MBS2965872.1"/>
    </source>
</evidence>
<sequence length="277" mass="28787">MPRNHPDLDVMLREAATVHDSDLPAFPSALTTLLARETVSASCDAADFDGGETAARGRTAPATRARRRRVALGAALVAGTTLAVTLTQTLGAAAPVAFAGWQPVPTMLTGAAARQQFDACPYFKNKSFPPEIARRLALPPSFSPGQTLVEQRGRVAFIVFANGKVFGDCMLLDGRGDGGAIGNDVPQPSGADVVSNGGGASYTFDATGARVDIVSLAGRAGPEVSSVLIHRADGVVVTATVHDGLWAAWWPGTVLAAELTVYTRDGRSHDQPALASR</sequence>
<reference evidence="1" key="1">
    <citation type="submission" date="2021-04" db="EMBL/GenBank/DDBJ databases">
        <title>Genome based classification of Actinospica acidithermotolerans sp. nov., an actinobacterium isolated from an Indonesian hot spring.</title>
        <authorList>
            <person name="Kusuma A.B."/>
            <person name="Putra K.E."/>
            <person name="Nafisah S."/>
            <person name="Loh J."/>
            <person name="Nouioui I."/>
            <person name="Goodfellow M."/>
        </authorList>
    </citation>
    <scope>NUCLEOTIDE SEQUENCE</scope>
    <source>
        <strain evidence="1">DSM 45618</strain>
    </source>
</reference>
<proteinExistence type="predicted"/>
<dbReference type="Proteomes" id="UP000677913">
    <property type="component" value="Unassembled WGS sequence"/>
</dbReference>
<evidence type="ECO:0000313" key="2">
    <source>
        <dbReference type="Proteomes" id="UP000677913"/>
    </source>
</evidence>
<dbReference type="AlphaFoldDB" id="A0A8J8BD64"/>
<protein>
    <submittedName>
        <fullName evidence="1">Uncharacterized protein</fullName>
    </submittedName>
</protein>
<dbReference type="RefSeq" id="WP_211470375.1">
    <property type="nucleotide sequence ID" value="NZ_JAGSXH010000106.1"/>
</dbReference>